<organism evidence="6">
    <name type="scientific">marine sediment metagenome</name>
    <dbReference type="NCBI Taxonomy" id="412755"/>
    <lineage>
        <taxon>unclassified sequences</taxon>
        <taxon>metagenomes</taxon>
        <taxon>ecological metagenomes</taxon>
    </lineage>
</organism>
<dbReference type="InterPro" id="IPR005288">
    <property type="entry name" value="NadB"/>
</dbReference>
<evidence type="ECO:0000256" key="1">
    <source>
        <dbReference type="ARBA" id="ARBA00001974"/>
    </source>
</evidence>
<reference evidence="6" key="1">
    <citation type="journal article" date="2014" name="Front. Microbiol.">
        <title>High frequency of phylogenetically diverse reductive dehalogenase-homologous genes in deep subseafloor sedimentary metagenomes.</title>
        <authorList>
            <person name="Kawai M."/>
            <person name="Futagami T."/>
            <person name="Toyoda A."/>
            <person name="Takaki Y."/>
            <person name="Nishi S."/>
            <person name="Hori S."/>
            <person name="Arai W."/>
            <person name="Tsubouchi T."/>
            <person name="Morono Y."/>
            <person name="Uchiyama I."/>
            <person name="Ito T."/>
            <person name="Fujiyama A."/>
            <person name="Inagaki F."/>
            <person name="Takami H."/>
        </authorList>
    </citation>
    <scope>NUCLEOTIDE SEQUENCE</scope>
    <source>
        <strain evidence="6">Expedition CK06-06</strain>
    </source>
</reference>
<sequence length="77" mass="8312">MIIGGGISGLSLAINLADMVPEEDILLITKEKLSECNTFYAQGGIACVRDKNDSFEKHIQDTLIAGDGLCDEEVVRL</sequence>
<evidence type="ECO:0000256" key="2">
    <source>
        <dbReference type="ARBA" id="ARBA00022630"/>
    </source>
</evidence>
<evidence type="ECO:0000256" key="3">
    <source>
        <dbReference type="ARBA" id="ARBA00022827"/>
    </source>
</evidence>
<name>X1QBN0_9ZZZZ</name>
<dbReference type="Gene3D" id="3.50.50.60">
    <property type="entry name" value="FAD/NAD(P)-binding domain"/>
    <property type="match status" value="1"/>
</dbReference>
<dbReference type="AlphaFoldDB" id="X1QBN0"/>
<dbReference type="PANTHER" id="PTHR42716:SF2">
    <property type="entry name" value="L-ASPARTATE OXIDASE, CHLOROPLASTIC"/>
    <property type="match status" value="1"/>
</dbReference>
<comment type="caution">
    <text evidence="6">The sequence shown here is derived from an EMBL/GenBank/DDBJ whole genome shotgun (WGS) entry which is preliminary data.</text>
</comment>
<evidence type="ECO:0000259" key="5">
    <source>
        <dbReference type="Pfam" id="PF00890"/>
    </source>
</evidence>
<dbReference type="GO" id="GO:0008734">
    <property type="term" value="F:L-aspartate oxidase activity"/>
    <property type="evidence" value="ECO:0007669"/>
    <property type="project" value="InterPro"/>
</dbReference>
<dbReference type="Pfam" id="PF00890">
    <property type="entry name" value="FAD_binding_2"/>
    <property type="match status" value="1"/>
</dbReference>
<comment type="cofactor">
    <cofactor evidence="1">
        <name>FAD</name>
        <dbReference type="ChEBI" id="CHEBI:57692"/>
    </cofactor>
</comment>
<gene>
    <name evidence="6" type="ORF">S12H4_10817</name>
</gene>
<proteinExistence type="predicted"/>
<evidence type="ECO:0000313" key="6">
    <source>
        <dbReference type="EMBL" id="GAI65892.1"/>
    </source>
</evidence>
<feature type="non-terminal residue" evidence="6">
    <location>
        <position position="77"/>
    </location>
</feature>
<keyword evidence="4" id="KW-0560">Oxidoreductase</keyword>
<dbReference type="SUPFAM" id="SSF51905">
    <property type="entry name" value="FAD/NAD(P)-binding domain"/>
    <property type="match status" value="1"/>
</dbReference>
<dbReference type="InterPro" id="IPR003953">
    <property type="entry name" value="FAD-dep_OxRdtase_2_FAD-bd"/>
</dbReference>
<evidence type="ECO:0000256" key="4">
    <source>
        <dbReference type="ARBA" id="ARBA00023002"/>
    </source>
</evidence>
<dbReference type="PANTHER" id="PTHR42716">
    <property type="entry name" value="L-ASPARTATE OXIDASE"/>
    <property type="match status" value="1"/>
</dbReference>
<keyword evidence="2" id="KW-0285">Flavoprotein</keyword>
<keyword evidence="3" id="KW-0274">FAD</keyword>
<dbReference type="InterPro" id="IPR036188">
    <property type="entry name" value="FAD/NAD-bd_sf"/>
</dbReference>
<dbReference type="GO" id="GO:0009435">
    <property type="term" value="P:NAD+ biosynthetic process"/>
    <property type="evidence" value="ECO:0007669"/>
    <property type="project" value="InterPro"/>
</dbReference>
<dbReference type="EMBL" id="BARW01004714">
    <property type="protein sequence ID" value="GAI65892.1"/>
    <property type="molecule type" value="Genomic_DNA"/>
</dbReference>
<feature type="domain" description="FAD-dependent oxidoreductase 2 FAD-binding" evidence="5">
    <location>
        <begin position="2"/>
        <end position="76"/>
    </location>
</feature>
<accession>X1QBN0</accession>
<protein>
    <recommendedName>
        <fullName evidence="5">FAD-dependent oxidoreductase 2 FAD-binding domain-containing protein</fullName>
    </recommendedName>
</protein>